<keyword evidence="1" id="KW-0677">Repeat</keyword>
<dbReference type="PANTHER" id="PTHR10039:SF14">
    <property type="entry name" value="NACHT DOMAIN-CONTAINING PROTEIN"/>
    <property type="match status" value="1"/>
</dbReference>
<reference evidence="4 5" key="1">
    <citation type="submission" date="2017-10" db="EMBL/GenBank/DDBJ databases">
        <title>Comparative genomics in systemic dimorphic fungi from Ajellomycetaceae.</title>
        <authorList>
            <person name="Munoz J.F."/>
            <person name="Mcewen J.G."/>
            <person name="Clay O.K."/>
            <person name="Cuomo C.A."/>
        </authorList>
    </citation>
    <scope>NUCLEOTIDE SEQUENCE [LARGE SCALE GENOMIC DNA]</scope>
    <source>
        <strain evidence="4 5">UAMH5409</strain>
    </source>
</reference>
<dbReference type="InterPro" id="IPR002110">
    <property type="entry name" value="Ankyrin_rpt"/>
</dbReference>
<protein>
    <recommendedName>
        <fullName evidence="3">Nephrocystin 3-like N-terminal domain-containing protein</fullName>
    </recommendedName>
</protein>
<dbReference type="Proteomes" id="UP000223968">
    <property type="component" value="Unassembled WGS sequence"/>
</dbReference>
<feature type="domain" description="Nephrocystin 3-like N-terminal" evidence="3">
    <location>
        <begin position="39"/>
        <end position="121"/>
    </location>
</feature>
<dbReference type="STRING" id="1447875.A0A2B7WY89"/>
<keyword evidence="5" id="KW-1185">Reference proteome</keyword>
<dbReference type="InterPro" id="IPR036770">
    <property type="entry name" value="Ankyrin_rpt-contain_sf"/>
</dbReference>
<evidence type="ECO:0000256" key="2">
    <source>
        <dbReference type="PROSITE-ProRule" id="PRU00023"/>
    </source>
</evidence>
<sequence length="425" mass="48319">MDQRPKVEPSLVLWQAWGFICLLQLRKRDPTGSLIGYIQNIAAALSQARPYTWLNKYKEDRHDPLAVCTTELYCRIAQKFDQVILVIDALDECPRVDRHHLIRFLVKIMETLNAKIFVTSRREDDIADSFHHMNVPSIEIKPDDIAEDIRTFVTEEVKALKQNPYGRRLYLRGNSLEDIIIHSLTEKSDGIGLVRPLHYSLVEFITSSDFGSSASSLTAIQTKNLANDRLATICLSSLRNTSLVEGPKEKPRQLRKFLLEYPFIHYAARYFDIHIEGSQAPDGSGFSQRCLDGIDLILKNLKVIAAILQIREIHPSRLRYKSAYELSSWSEGSKSAFELSAWRGVDMHTAVFSTNLVNGQPIREKYAAGPPPKDALHRAAANGYRALVEQLIDDGREVNELNEQNMFPLYYACHGRHSEIASLLL</sequence>
<evidence type="ECO:0000313" key="5">
    <source>
        <dbReference type="Proteomes" id="UP000223968"/>
    </source>
</evidence>
<accession>A0A2B7WY89</accession>
<dbReference type="PANTHER" id="PTHR10039">
    <property type="entry name" value="AMELOGENIN"/>
    <property type="match status" value="1"/>
</dbReference>
<organism evidence="4 5">
    <name type="scientific">Helicocarpus griseus UAMH5409</name>
    <dbReference type="NCBI Taxonomy" id="1447875"/>
    <lineage>
        <taxon>Eukaryota</taxon>
        <taxon>Fungi</taxon>
        <taxon>Dikarya</taxon>
        <taxon>Ascomycota</taxon>
        <taxon>Pezizomycotina</taxon>
        <taxon>Eurotiomycetes</taxon>
        <taxon>Eurotiomycetidae</taxon>
        <taxon>Onygenales</taxon>
        <taxon>Ajellomycetaceae</taxon>
        <taxon>Helicocarpus</taxon>
    </lineage>
</organism>
<dbReference type="AlphaFoldDB" id="A0A2B7WY89"/>
<dbReference type="InterPro" id="IPR056884">
    <property type="entry name" value="NPHP3-like_N"/>
</dbReference>
<dbReference type="Pfam" id="PF24883">
    <property type="entry name" value="NPHP3_N"/>
    <property type="match status" value="1"/>
</dbReference>
<name>A0A2B7WY89_9EURO</name>
<dbReference type="PROSITE" id="PS50088">
    <property type="entry name" value="ANK_REPEAT"/>
    <property type="match status" value="1"/>
</dbReference>
<proteinExistence type="predicted"/>
<evidence type="ECO:0000313" key="4">
    <source>
        <dbReference type="EMBL" id="PGH01462.1"/>
    </source>
</evidence>
<comment type="caution">
    <text evidence="4">The sequence shown here is derived from an EMBL/GenBank/DDBJ whole genome shotgun (WGS) entry which is preliminary data.</text>
</comment>
<feature type="repeat" description="ANK" evidence="2">
    <location>
        <begin position="371"/>
        <end position="403"/>
    </location>
</feature>
<keyword evidence="2" id="KW-0040">ANK repeat</keyword>
<gene>
    <name evidence="4" type="ORF">AJ79_07900</name>
</gene>
<dbReference type="Pfam" id="PF12796">
    <property type="entry name" value="Ank_2"/>
    <property type="match status" value="1"/>
</dbReference>
<evidence type="ECO:0000256" key="1">
    <source>
        <dbReference type="ARBA" id="ARBA00022737"/>
    </source>
</evidence>
<dbReference type="EMBL" id="PDNB01000171">
    <property type="protein sequence ID" value="PGH01462.1"/>
    <property type="molecule type" value="Genomic_DNA"/>
</dbReference>
<evidence type="ECO:0000259" key="3">
    <source>
        <dbReference type="Pfam" id="PF24883"/>
    </source>
</evidence>
<dbReference type="SUPFAM" id="SSF48403">
    <property type="entry name" value="Ankyrin repeat"/>
    <property type="match status" value="1"/>
</dbReference>
<dbReference type="OrthoDB" id="4772757at2759"/>
<dbReference type="Gene3D" id="1.25.40.20">
    <property type="entry name" value="Ankyrin repeat-containing domain"/>
    <property type="match status" value="1"/>
</dbReference>